<dbReference type="InterPro" id="IPR009057">
    <property type="entry name" value="Homeodomain-like_sf"/>
</dbReference>
<dbReference type="Gene3D" id="1.10.10.60">
    <property type="entry name" value="Homeodomain-like"/>
    <property type="match status" value="1"/>
</dbReference>
<dbReference type="Proteomes" id="UP001500449">
    <property type="component" value="Unassembled WGS sequence"/>
</dbReference>
<dbReference type="PANTHER" id="PTHR30055:SF238">
    <property type="entry name" value="MYCOFACTOCIN BIOSYNTHESIS TRANSCRIPTIONAL REGULATOR MFTR-RELATED"/>
    <property type="match status" value="1"/>
</dbReference>
<dbReference type="InterPro" id="IPR050109">
    <property type="entry name" value="HTH-type_TetR-like_transc_reg"/>
</dbReference>
<dbReference type="PANTHER" id="PTHR30055">
    <property type="entry name" value="HTH-TYPE TRANSCRIPTIONAL REGULATOR RUTR"/>
    <property type="match status" value="1"/>
</dbReference>
<dbReference type="PROSITE" id="PS50977">
    <property type="entry name" value="HTH_TETR_2"/>
    <property type="match status" value="1"/>
</dbReference>
<dbReference type="SUPFAM" id="SSF46689">
    <property type="entry name" value="Homeodomain-like"/>
    <property type="match status" value="1"/>
</dbReference>
<sequence>MTGRREQKKQATREALSAAALRLALDQGVANVRVEEIADSAGVAPRTYNNYFASREQAVAAAIAAERALRVGAALRGRPDGEELAAAVTAAVVTQYVDHEPDQRVLALLAGSDAIRAEYLDAVAGFAQPLTAALADRAGTDPADIAPEVLAAAVAAACRVAVSRWLDHTPRGGGLVAVTGRPLEELLREALAPLEPALTRWAGTSGTAS</sequence>
<evidence type="ECO:0000256" key="1">
    <source>
        <dbReference type="ARBA" id="ARBA00023015"/>
    </source>
</evidence>
<evidence type="ECO:0000256" key="2">
    <source>
        <dbReference type="ARBA" id="ARBA00023125"/>
    </source>
</evidence>
<keyword evidence="3" id="KW-0804">Transcription</keyword>
<keyword evidence="1" id="KW-0805">Transcription regulation</keyword>
<dbReference type="InterPro" id="IPR041347">
    <property type="entry name" value="MftR_C"/>
</dbReference>
<protein>
    <submittedName>
        <fullName evidence="6">TetR/AcrR family transcriptional regulator</fullName>
    </submittedName>
</protein>
<feature type="domain" description="HTH tetR-type" evidence="5">
    <location>
        <begin position="10"/>
        <end position="70"/>
    </location>
</feature>
<dbReference type="Gene3D" id="1.10.357.10">
    <property type="entry name" value="Tetracycline Repressor, domain 2"/>
    <property type="match status" value="1"/>
</dbReference>
<dbReference type="EMBL" id="BAAAQK010000018">
    <property type="protein sequence ID" value="GAA1861959.1"/>
    <property type="molecule type" value="Genomic_DNA"/>
</dbReference>
<accession>A0ABN2NBT8</accession>
<evidence type="ECO:0000256" key="3">
    <source>
        <dbReference type="ARBA" id="ARBA00023163"/>
    </source>
</evidence>
<keyword evidence="2 4" id="KW-0238">DNA-binding</keyword>
<gene>
    <name evidence="6" type="ORF">GCM10009836_47790</name>
</gene>
<dbReference type="Pfam" id="PF00440">
    <property type="entry name" value="TetR_N"/>
    <property type="match status" value="1"/>
</dbReference>
<evidence type="ECO:0000256" key="4">
    <source>
        <dbReference type="PROSITE-ProRule" id="PRU00335"/>
    </source>
</evidence>
<evidence type="ECO:0000259" key="5">
    <source>
        <dbReference type="PROSITE" id="PS50977"/>
    </source>
</evidence>
<organism evidence="6 7">
    <name type="scientific">Pseudonocardia ailaonensis</name>
    <dbReference type="NCBI Taxonomy" id="367279"/>
    <lineage>
        <taxon>Bacteria</taxon>
        <taxon>Bacillati</taxon>
        <taxon>Actinomycetota</taxon>
        <taxon>Actinomycetes</taxon>
        <taxon>Pseudonocardiales</taxon>
        <taxon>Pseudonocardiaceae</taxon>
        <taxon>Pseudonocardia</taxon>
    </lineage>
</organism>
<name>A0ABN2NBT8_9PSEU</name>
<comment type="caution">
    <text evidence="6">The sequence shown here is derived from an EMBL/GenBank/DDBJ whole genome shotgun (WGS) entry which is preliminary data.</text>
</comment>
<feature type="DNA-binding region" description="H-T-H motif" evidence="4">
    <location>
        <begin position="33"/>
        <end position="52"/>
    </location>
</feature>
<reference evidence="6 7" key="1">
    <citation type="journal article" date="2019" name="Int. J. Syst. Evol. Microbiol.">
        <title>The Global Catalogue of Microorganisms (GCM) 10K type strain sequencing project: providing services to taxonomists for standard genome sequencing and annotation.</title>
        <authorList>
            <consortium name="The Broad Institute Genomics Platform"/>
            <consortium name="The Broad Institute Genome Sequencing Center for Infectious Disease"/>
            <person name="Wu L."/>
            <person name="Ma J."/>
        </authorList>
    </citation>
    <scope>NUCLEOTIDE SEQUENCE [LARGE SCALE GENOMIC DNA]</scope>
    <source>
        <strain evidence="6 7">JCM 16009</strain>
    </source>
</reference>
<proteinExistence type="predicted"/>
<dbReference type="RefSeq" id="WP_344421132.1">
    <property type="nucleotide sequence ID" value="NZ_BAAAQK010000018.1"/>
</dbReference>
<evidence type="ECO:0000313" key="6">
    <source>
        <dbReference type="EMBL" id="GAA1861959.1"/>
    </source>
</evidence>
<dbReference type="Pfam" id="PF17754">
    <property type="entry name" value="TetR_C_14"/>
    <property type="match status" value="1"/>
</dbReference>
<dbReference type="InterPro" id="IPR001647">
    <property type="entry name" value="HTH_TetR"/>
</dbReference>
<evidence type="ECO:0000313" key="7">
    <source>
        <dbReference type="Proteomes" id="UP001500449"/>
    </source>
</evidence>
<keyword evidence="7" id="KW-1185">Reference proteome</keyword>